<feature type="region of interest" description="Disordered" evidence="1">
    <location>
        <begin position="165"/>
        <end position="216"/>
    </location>
</feature>
<dbReference type="SUPFAM" id="SSF56219">
    <property type="entry name" value="DNase I-like"/>
    <property type="match status" value="1"/>
</dbReference>
<feature type="compositionally biased region" description="Basic and acidic residues" evidence="1">
    <location>
        <begin position="127"/>
        <end position="141"/>
    </location>
</feature>
<evidence type="ECO:0000256" key="1">
    <source>
        <dbReference type="SAM" id="MobiDB-lite"/>
    </source>
</evidence>
<dbReference type="EMBL" id="BKCJ010548115">
    <property type="protein sequence ID" value="GFB08208.1"/>
    <property type="molecule type" value="Genomic_DNA"/>
</dbReference>
<comment type="caution">
    <text evidence="2">The sequence shown here is derived from an EMBL/GenBank/DDBJ whole genome shotgun (WGS) entry which is preliminary data.</text>
</comment>
<protein>
    <submittedName>
        <fullName evidence="2">Nucleotide-binding alpha-beta plait domain-containing protein</fullName>
    </submittedName>
</protein>
<proteinExistence type="predicted"/>
<dbReference type="AlphaFoldDB" id="A0A699KWC6"/>
<dbReference type="InterPro" id="IPR036691">
    <property type="entry name" value="Endo/exonu/phosph_ase_sf"/>
</dbReference>
<evidence type="ECO:0000313" key="2">
    <source>
        <dbReference type="EMBL" id="GFB08208.1"/>
    </source>
</evidence>
<accession>A0A699KWC6</accession>
<feature type="non-terminal residue" evidence="2">
    <location>
        <position position="1"/>
    </location>
</feature>
<feature type="region of interest" description="Disordered" evidence="1">
    <location>
        <begin position="92"/>
        <end position="144"/>
    </location>
</feature>
<organism evidence="2">
    <name type="scientific">Tanacetum cinerariifolium</name>
    <name type="common">Dalmatian daisy</name>
    <name type="synonym">Chrysanthemum cinerariifolium</name>
    <dbReference type="NCBI Taxonomy" id="118510"/>
    <lineage>
        <taxon>Eukaryota</taxon>
        <taxon>Viridiplantae</taxon>
        <taxon>Streptophyta</taxon>
        <taxon>Embryophyta</taxon>
        <taxon>Tracheophyta</taxon>
        <taxon>Spermatophyta</taxon>
        <taxon>Magnoliopsida</taxon>
        <taxon>eudicotyledons</taxon>
        <taxon>Gunneridae</taxon>
        <taxon>Pentapetalae</taxon>
        <taxon>asterids</taxon>
        <taxon>campanulids</taxon>
        <taxon>Asterales</taxon>
        <taxon>Asteraceae</taxon>
        <taxon>Asteroideae</taxon>
        <taxon>Anthemideae</taxon>
        <taxon>Anthemidinae</taxon>
        <taxon>Tanacetum</taxon>
    </lineage>
</organism>
<name>A0A699KWC6_TANCI</name>
<gene>
    <name evidence="2" type="ORF">Tci_680179</name>
</gene>
<sequence>SSDFHCDKRIVWVETEGIPFKLWTENTFKRIASRWGVFLSVDDQEDLCFHSKRLCVHTTNTRSKSEDIKIIFRGKVYWIRAKETPGWVPDFADAYGDEDSDDAISNDEGDKNQNSNIFGDDDDAEDGREHQVNEDPIEEGKVMINEEVSDYPFKIYPILNDKTKNMAGKGSSSSYTRPPGFSHMKGQEDKQGMENNNTQGKEDATGLNKNDKESVQPKHIEEFSDSVSTGYFKKSEVPKTGGSILQLIDDVVKVGQVMGATGVKLMIIAVYAPHEQKEKHLLWDYLEREIKRWDSEVVTMGDFNEVRHKCERLGSVFNASEANVFNSFIVGSGLAEVVLGGKLKVLIRKIREWNNSRRSADISLFSKLKLDLESIDEIIDRGDGNDENMCKRSGIIINLNDLSNIQRME</sequence>
<feature type="compositionally biased region" description="Basic and acidic residues" evidence="1">
    <location>
        <begin position="200"/>
        <end position="216"/>
    </location>
</feature>
<feature type="compositionally biased region" description="Acidic residues" evidence="1">
    <location>
        <begin position="95"/>
        <end position="107"/>
    </location>
</feature>
<reference evidence="2" key="1">
    <citation type="journal article" date="2019" name="Sci. Rep.">
        <title>Draft genome of Tanacetum cinerariifolium, the natural source of mosquito coil.</title>
        <authorList>
            <person name="Yamashiro T."/>
            <person name="Shiraishi A."/>
            <person name="Satake H."/>
            <person name="Nakayama K."/>
        </authorList>
    </citation>
    <scope>NUCLEOTIDE SEQUENCE</scope>
</reference>
<feature type="non-terminal residue" evidence="2">
    <location>
        <position position="409"/>
    </location>
</feature>
<dbReference type="Gene3D" id="3.60.10.10">
    <property type="entry name" value="Endonuclease/exonuclease/phosphatase"/>
    <property type="match status" value="1"/>
</dbReference>